<evidence type="ECO:0000259" key="1">
    <source>
        <dbReference type="SMART" id="SM00226"/>
    </source>
</evidence>
<dbReference type="InterPro" id="IPR050438">
    <property type="entry name" value="LMW_PTPase"/>
</dbReference>
<dbReference type="EMBL" id="JAOQKI010000010">
    <property type="protein sequence ID" value="MCU6717238.1"/>
    <property type="molecule type" value="Genomic_DNA"/>
</dbReference>
<organism evidence="2 4">
    <name type="scientific">Roseburia amylophila</name>
    <dbReference type="NCBI Taxonomy" id="2981794"/>
    <lineage>
        <taxon>Bacteria</taxon>
        <taxon>Bacillati</taxon>
        <taxon>Bacillota</taxon>
        <taxon>Clostridia</taxon>
        <taxon>Lachnospirales</taxon>
        <taxon>Lachnospiraceae</taxon>
        <taxon>Roseburia</taxon>
    </lineage>
</organism>
<gene>
    <name evidence="2" type="ORF">LKD47_10920</name>
    <name evidence="3" type="ORF">OCV43_08110</name>
</gene>
<protein>
    <submittedName>
        <fullName evidence="2">Low molecular weight phosphatase family protein</fullName>
    </submittedName>
</protein>
<evidence type="ECO:0000313" key="4">
    <source>
        <dbReference type="Proteomes" id="UP001198893"/>
    </source>
</evidence>
<evidence type="ECO:0000313" key="2">
    <source>
        <dbReference type="EMBL" id="MCC2242810.1"/>
    </source>
</evidence>
<dbReference type="AlphaFoldDB" id="A0AAW4WDD3"/>
<dbReference type="Proteomes" id="UP001209666">
    <property type="component" value="Unassembled WGS sequence"/>
</dbReference>
<feature type="domain" description="Phosphotyrosine protein phosphatase I" evidence="1">
    <location>
        <begin position="5"/>
        <end position="147"/>
    </location>
</feature>
<dbReference type="SUPFAM" id="SSF52788">
    <property type="entry name" value="Phosphotyrosine protein phosphatases I"/>
    <property type="match status" value="1"/>
</dbReference>
<dbReference type="RefSeq" id="WP_022242834.1">
    <property type="nucleotide sequence ID" value="NZ_JAJEQW010000012.1"/>
</dbReference>
<sequence length="152" mass="16916">MKPYNRIVFVAESGTCRAPMAAGIFREYSLNHPVEVLVRGLVVLFPEPLNQKAEAVMISNGINLEGFMSSQITAGDFGEDTLVLTMEAQQRQKLLEMFPEAKEENVQVLTELVGDELEILDPYGGTLQSYGLCFETMNKSIKKLVKLLNEGE</sequence>
<accession>A0AAW4WDD3</accession>
<reference evidence="2" key="2">
    <citation type="submission" date="2021-10" db="EMBL/GenBank/DDBJ databases">
        <title>Anaerobic single-cell dispensing facilitates the cultivation of human gut bacteria.</title>
        <authorList>
            <person name="Afrizal A."/>
        </authorList>
    </citation>
    <scope>NUCLEOTIDE SEQUENCE</scope>
    <source>
        <strain evidence="2">CLA-AA-H204</strain>
    </source>
</reference>
<dbReference type="InterPro" id="IPR023485">
    <property type="entry name" value="Ptyr_pPase"/>
</dbReference>
<reference evidence="3" key="3">
    <citation type="submission" date="2022-09" db="EMBL/GenBank/DDBJ databases">
        <authorList>
            <person name="Hitch T.C.A."/>
        </authorList>
    </citation>
    <scope>NUCLEOTIDE SEQUENCE</scope>
    <source>
        <strain evidence="3">Sanger_19</strain>
    </source>
</reference>
<reference evidence="3 5" key="1">
    <citation type="journal article" date="2021" name="ISME Commun">
        <title>Automated analysis of genomic sequences facilitates high-throughput and comprehensive description of bacteria.</title>
        <authorList>
            <person name="Hitch T.C.A."/>
        </authorList>
    </citation>
    <scope>NUCLEOTIDE SEQUENCE [LARGE SCALE GENOMIC DNA]</scope>
    <source>
        <strain evidence="3 5">Sanger_19</strain>
    </source>
</reference>
<name>A0AAW4WDD3_9FIRM</name>
<comment type="caution">
    <text evidence="2">The sequence shown here is derived from an EMBL/GenBank/DDBJ whole genome shotgun (WGS) entry which is preliminary data.</text>
</comment>
<evidence type="ECO:0000313" key="3">
    <source>
        <dbReference type="EMBL" id="MCU6717238.1"/>
    </source>
</evidence>
<dbReference type="SMART" id="SM00226">
    <property type="entry name" value="LMWPc"/>
    <property type="match status" value="1"/>
</dbReference>
<dbReference type="InterPro" id="IPR036196">
    <property type="entry name" value="Ptyr_pPase_sf"/>
</dbReference>
<dbReference type="Proteomes" id="UP001198893">
    <property type="component" value="Unassembled WGS sequence"/>
</dbReference>
<proteinExistence type="predicted"/>
<dbReference type="PANTHER" id="PTHR11717:SF31">
    <property type="entry name" value="LOW MOLECULAR WEIGHT PROTEIN-TYROSINE-PHOSPHATASE ETP-RELATED"/>
    <property type="match status" value="1"/>
</dbReference>
<keyword evidence="5" id="KW-1185">Reference proteome</keyword>
<dbReference type="Pfam" id="PF01451">
    <property type="entry name" value="LMWPc"/>
    <property type="match status" value="1"/>
</dbReference>
<dbReference type="Gene3D" id="3.40.50.2300">
    <property type="match status" value="1"/>
</dbReference>
<dbReference type="EMBL" id="JAJEQW010000012">
    <property type="protein sequence ID" value="MCC2242810.1"/>
    <property type="molecule type" value="Genomic_DNA"/>
</dbReference>
<dbReference type="GO" id="GO:0004725">
    <property type="term" value="F:protein tyrosine phosphatase activity"/>
    <property type="evidence" value="ECO:0007669"/>
    <property type="project" value="TreeGrafter"/>
</dbReference>
<dbReference type="PANTHER" id="PTHR11717">
    <property type="entry name" value="LOW MOLECULAR WEIGHT PROTEIN TYROSINE PHOSPHATASE"/>
    <property type="match status" value="1"/>
</dbReference>
<evidence type="ECO:0000313" key="5">
    <source>
        <dbReference type="Proteomes" id="UP001209666"/>
    </source>
</evidence>